<dbReference type="AlphaFoldDB" id="A0A498KLB1"/>
<dbReference type="SUPFAM" id="SSF48264">
    <property type="entry name" value="Cytochrome P450"/>
    <property type="match status" value="1"/>
</dbReference>
<comment type="caution">
    <text evidence="1">The sequence shown here is derived from an EMBL/GenBank/DDBJ whole genome shotgun (WGS) entry which is preliminary data.</text>
</comment>
<dbReference type="GO" id="GO:0005506">
    <property type="term" value="F:iron ion binding"/>
    <property type="evidence" value="ECO:0007669"/>
    <property type="project" value="InterPro"/>
</dbReference>
<keyword evidence="2" id="KW-1185">Reference proteome</keyword>
<sequence>MTIYCSVDFSWNIRRALLRKNIRIETDHSSEAELPTLIKERRHHFKAFGSQETDPKYLRDLILCLIAAGRDATASTLTWFIYKLGKFPRI</sequence>
<name>A0A498KLB1_MALDO</name>
<dbReference type="GO" id="GO:0016705">
    <property type="term" value="F:oxidoreductase activity, acting on paired donors, with incorporation or reduction of molecular oxygen"/>
    <property type="evidence" value="ECO:0007669"/>
    <property type="project" value="InterPro"/>
</dbReference>
<dbReference type="Proteomes" id="UP000290289">
    <property type="component" value="Chromosome 1"/>
</dbReference>
<accession>A0A498KLB1</accession>
<evidence type="ECO:0000313" key="2">
    <source>
        <dbReference type="Proteomes" id="UP000290289"/>
    </source>
</evidence>
<evidence type="ECO:0008006" key="3">
    <source>
        <dbReference type="Google" id="ProtNLM"/>
    </source>
</evidence>
<proteinExistence type="predicted"/>
<organism evidence="1 2">
    <name type="scientific">Malus domestica</name>
    <name type="common">Apple</name>
    <name type="synonym">Pyrus malus</name>
    <dbReference type="NCBI Taxonomy" id="3750"/>
    <lineage>
        <taxon>Eukaryota</taxon>
        <taxon>Viridiplantae</taxon>
        <taxon>Streptophyta</taxon>
        <taxon>Embryophyta</taxon>
        <taxon>Tracheophyta</taxon>
        <taxon>Spermatophyta</taxon>
        <taxon>Magnoliopsida</taxon>
        <taxon>eudicotyledons</taxon>
        <taxon>Gunneridae</taxon>
        <taxon>Pentapetalae</taxon>
        <taxon>rosids</taxon>
        <taxon>fabids</taxon>
        <taxon>Rosales</taxon>
        <taxon>Rosaceae</taxon>
        <taxon>Amygdaloideae</taxon>
        <taxon>Maleae</taxon>
        <taxon>Malus</taxon>
    </lineage>
</organism>
<dbReference type="Gene3D" id="1.10.630.10">
    <property type="entry name" value="Cytochrome P450"/>
    <property type="match status" value="1"/>
</dbReference>
<evidence type="ECO:0000313" key="1">
    <source>
        <dbReference type="EMBL" id="RXI08518.1"/>
    </source>
</evidence>
<dbReference type="InterPro" id="IPR036396">
    <property type="entry name" value="Cyt_P450_sf"/>
</dbReference>
<dbReference type="EMBL" id="RDQH01000327">
    <property type="protein sequence ID" value="RXI08518.1"/>
    <property type="molecule type" value="Genomic_DNA"/>
</dbReference>
<reference evidence="1 2" key="1">
    <citation type="submission" date="2018-10" db="EMBL/GenBank/DDBJ databases">
        <title>A high-quality apple genome assembly.</title>
        <authorList>
            <person name="Hu J."/>
        </authorList>
    </citation>
    <scope>NUCLEOTIDE SEQUENCE [LARGE SCALE GENOMIC DNA]</scope>
    <source>
        <strain evidence="2">cv. HFTH1</strain>
        <tissue evidence="1">Young leaf</tissue>
    </source>
</reference>
<dbReference type="GO" id="GO:0020037">
    <property type="term" value="F:heme binding"/>
    <property type="evidence" value="ECO:0007669"/>
    <property type="project" value="InterPro"/>
</dbReference>
<protein>
    <recommendedName>
        <fullName evidence="3">Cytochrome P450</fullName>
    </recommendedName>
</protein>
<dbReference type="GO" id="GO:0004497">
    <property type="term" value="F:monooxygenase activity"/>
    <property type="evidence" value="ECO:0007669"/>
    <property type="project" value="InterPro"/>
</dbReference>
<gene>
    <name evidence="1" type="ORF">DVH24_022662</name>
</gene>